<name>A0ABW4CBN9_9BACL</name>
<sequence>MNQMNLRGESALMEKRGEWSRKRKISLGIGAALAAIFLWVAATYGIPGNLNVWSMPLSGKVIVLDPGHGGYDGGAVSREGLQEKEVTLKISLLLRDYLQESGALVFMTREVDKDLAGASQRRRKATDLMERARIVKTSGADVFISIHLNAIPSPRWSGAQTFYYPTMEANKKLAESIQSELIRNLDNTDRKARYSGEVYILKTSPVPAALVEVGFLSNPAEARMLGEGAYQKKVASAIYNGLLRYYSVEDSQKMGDK</sequence>
<dbReference type="Proteomes" id="UP001597282">
    <property type="component" value="Unassembled WGS sequence"/>
</dbReference>
<dbReference type="EC" id="3.5.1.28" evidence="3"/>
<proteinExistence type="predicted"/>
<evidence type="ECO:0000313" key="4">
    <source>
        <dbReference type="Proteomes" id="UP001597282"/>
    </source>
</evidence>
<dbReference type="Pfam" id="PF01520">
    <property type="entry name" value="Amidase_3"/>
    <property type="match status" value="1"/>
</dbReference>
<evidence type="ECO:0000256" key="1">
    <source>
        <dbReference type="ARBA" id="ARBA00022801"/>
    </source>
</evidence>
<dbReference type="NCBIfam" id="TIGR02883">
    <property type="entry name" value="spore_cwlD"/>
    <property type="match status" value="1"/>
</dbReference>
<dbReference type="CDD" id="cd02696">
    <property type="entry name" value="MurNAc-LAA"/>
    <property type="match status" value="1"/>
</dbReference>
<dbReference type="GO" id="GO:0008745">
    <property type="term" value="F:N-acetylmuramoyl-L-alanine amidase activity"/>
    <property type="evidence" value="ECO:0007669"/>
    <property type="project" value="UniProtKB-EC"/>
</dbReference>
<evidence type="ECO:0000259" key="2">
    <source>
        <dbReference type="SMART" id="SM00646"/>
    </source>
</evidence>
<evidence type="ECO:0000313" key="3">
    <source>
        <dbReference type="EMBL" id="MFD1428185.1"/>
    </source>
</evidence>
<protein>
    <submittedName>
        <fullName evidence="3">N-acetylmuramoyl-L-alanine amidase CwlD</fullName>
        <ecNumber evidence="3">3.5.1.28</ecNumber>
    </submittedName>
</protein>
<gene>
    <name evidence="3" type="primary">cwlD</name>
    <name evidence="3" type="ORF">ACFQ4Y_14855</name>
</gene>
<accession>A0ABW4CBN9</accession>
<reference evidence="4" key="1">
    <citation type="journal article" date="2019" name="Int. J. Syst. Evol. Microbiol.">
        <title>The Global Catalogue of Microorganisms (GCM) 10K type strain sequencing project: providing services to taxonomists for standard genome sequencing and annotation.</title>
        <authorList>
            <consortium name="The Broad Institute Genomics Platform"/>
            <consortium name="The Broad Institute Genome Sequencing Center for Infectious Disease"/>
            <person name="Wu L."/>
            <person name="Ma J."/>
        </authorList>
    </citation>
    <scope>NUCLEOTIDE SEQUENCE [LARGE SCALE GENOMIC DNA]</scope>
    <source>
        <strain evidence="4">S1</strain>
    </source>
</reference>
<dbReference type="InterPro" id="IPR002508">
    <property type="entry name" value="MurNAc-LAA_cat"/>
</dbReference>
<dbReference type="InterPro" id="IPR050695">
    <property type="entry name" value="N-acetylmuramoyl_amidase_3"/>
</dbReference>
<dbReference type="SUPFAM" id="SSF53187">
    <property type="entry name" value="Zn-dependent exopeptidases"/>
    <property type="match status" value="1"/>
</dbReference>
<dbReference type="SMART" id="SM00646">
    <property type="entry name" value="Ami_3"/>
    <property type="match status" value="1"/>
</dbReference>
<keyword evidence="1 3" id="KW-0378">Hydrolase</keyword>
<dbReference type="InterPro" id="IPR014234">
    <property type="entry name" value="Spore_CwlD"/>
</dbReference>
<dbReference type="PANTHER" id="PTHR30404:SF0">
    <property type="entry name" value="N-ACETYLMURAMOYL-L-ALANINE AMIDASE AMIC"/>
    <property type="match status" value="1"/>
</dbReference>
<dbReference type="EMBL" id="JBHTNU010000019">
    <property type="protein sequence ID" value="MFD1428185.1"/>
    <property type="molecule type" value="Genomic_DNA"/>
</dbReference>
<dbReference type="PANTHER" id="PTHR30404">
    <property type="entry name" value="N-ACETYLMURAMOYL-L-ALANINE AMIDASE"/>
    <property type="match status" value="1"/>
</dbReference>
<feature type="domain" description="MurNAc-LAA" evidence="2">
    <location>
        <begin position="132"/>
        <end position="243"/>
    </location>
</feature>
<comment type="caution">
    <text evidence="3">The sequence shown here is derived from an EMBL/GenBank/DDBJ whole genome shotgun (WGS) entry which is preliminary data.</text>
</comment>
<organism evidence="3 4">
    <name type="scientific">Kroppenstedtia sanguinis</name>
    <dbReference type="NCBI Taxonomy" id="1380684"/>
    <lineage>
        <taxon>Bacteria</taxon>
        <taxon>Bacillati</taxon>
        <taxon>Bacillota</taxon>
        <taxon>Bacilli</taxon>
        <taxon>Bacillales</taxon>
        <taxon>Thermoactinomycetaceae</taxon>
        <taxon>Kroppenstedtia</taxon>
    </lineage>
</organism>
<dbReference type="Gene3D" id="3.40.630.40">
    <property type="entry name" value="Zn-dependent exopeptidases"/>
    <property type="match status" value="1"/>
</dbReference>
<keyword evidence="4" id="KW-1185">Reference proteome</keyword>